<evidence type="ECO:0000313" key="2">
    <source>
        <dbReference type="Ensembl" id="ENSCCNP00000002544.1"/>
    </source>
</evidence>
<sequence length="59" mass="6522">MTCSGGNEHNQPPSVAFSPVSPESLSTCRTYIHNICMVSDFYYPNMGGVESHIYLSMPH</sequence>
<feature type="compositionally biased region" description="Polar residues" evidence="1">
    <location>
        <begin position="1"/>
        <end position="13"/>
    </location>
</feature>
<evidence type="ECO:0000256" key="1">
    <source>
        <dbReference type="SAM" id="MobiDB-lite"/>
    </source>
</evidence>
<reference evidence="2" key="1">
    <citation type="submission" date="2023-09" db="UniProtKB">
        <authorList>
            <consortium name="Ensembl"/>
        </authorList>
    </citation>
    <scope>IDENTIFICATION</scope>
</reference>
<accession>A0A8C0W1M7</accession>
<proteinExistence type="predicted"/>
<dbReference type="AlphaFoldDB" id="A0A8C0W1M7"/>
<protein>
    <submittedName>
        <fullName evidence="2">Uncharacterized protein</fullName>
    </submittedName>
</protein>
<name>A0A8C0W1M7_CASCN</name>
<dbReference type="Ensembl" id="ENSCCNT00000003393.1">
    <property type="protein sequence ID" value="ENSCCNP00000002544.1"/>
    <property type="gene ID" value="ENSCCNG00000002796.1"/>
</dbReference>
<organism evidence="2">
    <name type="scientific">Castor canadensis</name>
    <name type="common">American beaver</name>
    <dbReference type="NCBI Taxonomy" id="51338"/>
    <lineage>
        <taxon>Eukaryota</taxon>
        <taxon>Metazoa</taxon>
        <taxon>Chordata</taxon>
        <taxon>Craniata</taxon>
        <taxon>Vertebrata</taxon>
        <taxon>Euteleostomi</taxon>
        <taxon>Mammalia</taxon>
        <taxon>Eutheria</taxon>
        <taxon>Euarchontoglires</taxon>
        <taxon>Glires</taxon>
        <taxon>Rodentia</taxon>
        <taxon>Castorimorpha</taxon>
        <taxon>Castoridae</taxon>
        <taxon>Castor</taxon>
    </lineage>
</organism>
<feature type="region of interest" description="Disordered" evidence="1">
    <location>
        <begin position="1"/>
        <end position="22"/>
    </location>
</feature>